<dbReference type="Proteomes" id="UP000324298">
    <property type="component" value="Unassembled WGS sequence"/>
</dbReference>
<keyword evidence="6" id="KW-1185">Reference proteome</keyword>
<dbReference type="PRINTS" id="PR00778">
    <property type="entry name" value="HTHARSR"/>
</dbReference>
<dbReference type="SUPFAM" id="SSF46785">
    <property type="entry name" value="Winged helix' DNA-binding domain"/>
    <property type="match status" value="1"/>
</dbReference>
<proteinExistence type="predicted"/>
<dbReference type="GO" id="GO:0003700">
    <property type="term" value="F:DNA-binding transcription factor activity"/>
    <property type="evidence" value="ECO:0007669"/>
    <property type="project" value="InterPro"/>
</dbReference>
<dbReference type="PANTHER" id="PTHR43132:SF2">
    <property type="entry name" value="ARSENICAL RESISTANCE OPERON REPRESSOR ARSR-RELATED"/>
    <property type="match status" value="1"/>
</dbReference>
<dbReference type="OrthoDB" id="9800049at2"/>
<name>A0A5A9XC31_9BACT</name>
<comment type="caution">
    <text evidence="5">The sequence shown here is derived from an EMBL/GenBank/DDBJ whole genome shotgun (WGS) entry which is preliminary data.</text>
</comment>
<sequence length="96" mass="10636">MDSHKSIAHLLKILGHPIRLKILLSMVNESKSVKNISEYLGLKQTTVSKHVALLKMNGIIEGKRNSSAMHYAIINSQAKKLINSLVCNTTQTNNVI</sequence>
<evidence type="ECO:0000313" key="6">
    <source>
        <dbReference type="Proteomes" id="UP000324298"/>
    </source>
</evidence>
<accession>A0A5A9XC31</accession>
<dbReference type="InterPro" id="IPR036390">
    <property type="entry name" value="WH_DNA-bd_sf"/>
</dbReference>
<keyword evidence="2" id="KW-0238">DNA-binding</keyword>
<dbReference type="EMBL" id="SRSD01000007">
    <property type="protein sequence ID" value="KAA0890354.1"/>
    <property type="molecule type" value="Genomic_DNA"/>
</dbReference>
<keyword evidence="1" id="KW-0805">Transcription regulation</keyword>
<reference evidence="5 6" key="1">
    <citation type="submission" date="2019-04" db="EMBL/GenBank/DDBJ databases">
        <title>Geobacter ruber sp. nov., ferric-reducing bacteria isolated from paddy soil.</title>
        <authorList>
            <person name="Xu Z."/>
            <person name="Masuda Y."/>
            <person name="Itoh H."/>
            <person name="Senoo K."/>
        </authorList>
    </citation>
    <scope>NUCLEOTIDE SEQUENCE [LARGE SCALE GENOMIC DNA]</scope>
    <source>
        <strain evidence="5 6">Red88</strain>
    </source>
</reference>
<dbReference type="GO" id="GO:0003677">
    <property type="term" value="F:DNA binding"/>
    <property type="evidence" value="ECO:0007669"/>
    <property type="project" value="UniProtKB-KW"/>
</dbReference>
<evidence type="ECO:0000256" key="2">
    <source>
        <dbReference type="ARBA" id="ARBA00023125"/>
    </source>
</evidence>
<dbReference type="InterPro" id="IPR051011">
    <property type="entry name" value="Metal_resp_trans_reg"/>
</dbReference>
<dbReference type="InterPro" id="IPR036388">
    <property type="entry name" value="WH-like_DNA-bd_sf"/>
</dbReference>
<organism evidence="5 6">
    <name type="scientific">Oryzomonas rubra</name>
    <dbReference type="NCBI Taxonomy" id="2509454"/>
    <lineage>
        <taxon>Bacteria</taxon>
        <taxon>Pseudomonadati</taxon>
        <taxon>Thermodesulfobacteriota</taxon>
        <taxon>Desulfuromonadia</taxon>
        <taxon>Geobacterales</taxon>
        <taxon>Geobacteraceae</taxon>
        <taxon>Oryzomonas</taxon>
    </lineage>
</organism>
<dbReference type="PANTHER" id="PTHR43132">
    <property type="entry name" value="ARSENICAL RESISTANCE OPERON REPRESSOR ARSR-RELATED"/>
    <property type="match status" value="1"/>
</dbReference>
<protein>
    <submittedName>
        <fullName evidence="5">ArsR family transcriptional regulator</fullName>
    </submittedName>
</protein>
<evidence type="ECO:0000259" key="4">
    <source>
        <dbReference type="PROSITE" id="PS50987"/>
    </source>
</evidence>
<dbReference type="RefSeq" id="WP_149307827.1">
    <property type="nucleotide sequence ID" value="NZ_SRSD01000007.1"/>
</dbReference>
<dbReference type="Pfam" id="PF01022">
    <property type="entry name" value="HTH_5"/>
    <property type="match status" value="1"/>
</dbReference>
<dbReference type="InterPro" id="IPR011991">
    <property type="entry name" value="ArsR-like_HTH"/>
</dbReference>
<dbReference type="CDD" id="cd00090">
    <property type="entry name" value="HTH_ARSR"/>
    <property type="match status" value="1"/>
</dbReference>
<dbReference type="NCBIfam" id="NF033788">
    <property type="entry name" value="HTH_metalloreg"/>
    <property type="match status" value="1"/>
</dbReference>
<dbReference type="SMART" id="SM00418">
    <property type="entry name" value="HTH_ARSR"/>
    <property type="match status" value="1"/>
</dbReference>
<dbReference type="AlphaFoldDB" id="A0A5A9XC31"/>
<evidence type="ECO:0000256" key="3">
    <source>
        <dbReference type="ARBA" id="ARBA00023163"/>
    </source>
</evidence>
<evidence type="ECO:0000256" key="1">
    <source>
        <dbReference type="ARBA" id="ARBA00023015"/>
    </source>
</evidence>
<dbReference type="PROSITE" id="PS50987">
    <property type="entry name" value="HTH_ARSR_2"/>
    <property type="match status" value="1"/>
</dbReference>
<evidence type="ECO:0000313" key="5">
    <source>
        <dbReference type="EMBL" id="KAA0890354.1"/>
    </source>
</evidence>
<gene>
    <name evidence="5" type="ORF">ET418_11845</name>
</gene>
<dbReference type="InterPro" id="IPR001845">
    <property type="entry name" value="HTH_ArsR_DNA-bd_dom"/>
</dbReference>
<dbReference type="Gene3D" id="1.10.10.10">
    <property type="entry name" value="Winged helix-like DNA-binding domain superfamily/Winged helix DNA-binding domain"/>
    <property type="match status" value="1"/>
</dbReference>
<keyword evidence="3" id="KW-0804">Transcription</keyword>
<feature type="domain" description="HTH arsR-type" evidence="4">
    <location>
        <begin position="1"/>
        <end position="93"/>
    </location>
</feature>